<dbReference type="PROSITE" id="PS50883">
    <property type="entry name" value="EAL"/>
    <property type="match status" value="1"/>
</dbReference>
<dbReference type="InterPro" id="IPR001633">
    <property type="entry name" value="EAL_dom"/>
</dbReference>
<dbReference type="SUPFAM" id="SSF141868">
    <property type="entry name" value="EAL domain-like"/>
    <property type="match status" value="1"/>
</dbReference>
<dbReference type="OrthoDB" id="581425at2"/>
<dbReference type="AlphaFoldDB" id="A0A0U2PBH6"/>
<organism evidence="2 3">
    <name type="scientific">Planococcus rifietoensis</name>
    <dbReference type="NCBI Taxonomy" id="200991"/>
    <lineage>
        <taxon>Bacteria</taxon>
        <taxon>Bacillati</taxon>
        <taxon>Bacillota</taxon>
        <taxon>Bacilli</taxon>
        <taxon>Bacillales</taxon>
        <taxon>Caryophanaceae</taxon>
        <taxon>Planococcus</taxon>
    </lineage>
</organism>
<evidence type="ECO:0000313" key="3">
    <source>
        <dbReference type="Proteomes" id="UP000067683"/>
    </source>
</evidence>
<dbReference type="KEGG" id="prt:AUC31_09265"/>
<dbReference type="RefSeq" id="WP_058382106.1">
    <property type="nucleotide sequence ID" value="NZ_CP013659.2"/>
</dbReference>
<dbReference type="PANTHER" id="PTHR33121">
    <property type="entry name" value="CYCLIC DI-GMP PHOSPHODIESTERASE PDEF"/>
    <property type="match status" value="1"/>
</dbReference>
<dbReference type="GO" id="GO:0071111">
    <property type="term" value="F:cyclic-guanylate-specific phosphodiesterase activity"/>
    <property type="evidence" value="ECO:0007669"/>
    <property type="project" value="InterPro"/>
</dbReference>
<sequence length="333" mass="37636">MNCNNCSVSTLTFDIRLSGELNHSIIPIAIDHLERQGLDVSLKDSRLRMGEFGAREFLSFCEDLLETELAEFRINQESYQPITDMHQVFDMEWIDEVIQNERIVSHFQPIVDQDRNVFAYEMLARFHDADGKVIYPNTIFPAAKSRGRLYALDRVCRMTAVRAAGQLSGEKAFINFIPTSIYSPEFCLRSTIDLAHQTGVDPNQLVFEVVESEKVDDLEHLKHILGYYKSRGFQYALDDVGEGYSTAEVLGELKPHFMKLDMQYVNGVSQDAAKQKVAQSFLEKAQAVGSTPLAEGIETEEDFLWLKAQGYELFQGYYFGKPAAAPLAAKTAS</sequence>
<accession>A0A0U2PBH6</accession>
<name>A0A0U2PBH6_9BACL</name>
<evidence type="ECO:0000259" key="1">
    <source>
        <dbReference type="PROSITE" id="PS50883"/>
    </source>
</evidence>
<keyword evidence="3" id="KW-1185">Reference proteome</keyword>
<dbReference type="Pfam" id="PF00563">
    <property type="entry name" value="EAL"/>
    <property type="match status" value="1"/>
</dbReference>
<dbReference type="Proteomes" id="UP000067683">
    <property type="component" value="Chromosome"/>
</dbReference>
<dbReference type="EMBL" id="CP013659">
    <property type="protein sequence ID" value="ALS75399.1"/>
    <property type="molecule type" value="Genomic_DNA"/>
</dbReference>
<protein>
    <submittedName>
        <fullName evidence="2">Diguanylate phosphodiesterase</fullName>
    </submittedName>
</protein>
<dbReference type="Gene3D" id="3.20.20.450">
    <property type="entry name" value="EAL domain"/>
    <property type="match status" value="1"/>
</dbReference>
<dbReference type="CDD" id="cd01948">
    <property type="entry name" value="EAL"/>
    <property type="match status" value="1"/>
</dbReference>
<evidence type="ECO:0000313" key="2">
    <source>
        <dbReference type="EMBL" id="ALS75399.1"/>
    </source>
</evidence>
<dbReference type="PANTHER" id="PTHR33121:SF70">
    <property type="entry name" value="SIGNALING PROTEIN YKOW"/>
    <property type="match status" value="1"/>
</dbReference>
<dbReference type="InterPro" id="IPR050706">
    <property type="entry name" value="Cyclic-di-GMP_PDE-like"/>
</dbReference>
<gene>
    <name evidence="2" type="ORF">AUC31_09265</name>
</gene>
<dbReference type="STRING" id="200991.AUC31_09265"/>
<reference evidence="2" key="1">
    <citation type="submission" date="2016-01" db="EMBL/GenBank/DDBJ databases">
        <title>Complete genome of Planococcus rifietoensis type strain M8.</title>
        <authorList>
            <person name="See-Too W.S."/>
        </authorList>
    </citation>
    <scope>NUCLEOTIDE SEQUENCE [LARGE SCALE GENOMIC DNA]</scope>
    <source>
        <strain evidence="2">M8</strain>
    </source>
</reference>
<dbReference type="InterPro" id="IPR035919">
    <property type="entry name" value="EAL_sf"/>
</dbReference>
<proteinExistence type="predicted"/>
<feature type="domain" description="EAL" evidence="1">
    <location>
        <begin position="87"/>
        <end position="333"/>
    </location>
</feature>
<dbReference type="SMART" id="SM00052">
    <property type="entry name" value="EAL"/>
    <property type="match status" value="1"/>
</dbReference>